<keyword evidence="5 6" id="KW-0378">Hydrolase</keyword>
<reference evidence="8" key="1">
    <citation type="submission" date="2019-02" db="EMBL/GenBank/DDBJ databases">
        <authorList>
            <person name="Li S.-H."/>
        </authorList>
    </citation>
    <scope>NUCLEOTIDE SEQUENCE</scope>
    <source>
        <strain evidence="8">IMCC8485</strain>
    </source>
</reference>
<dbReference type="PANTHER" id="PTHR43222:SF11">
    <property type="entry name" value="PHOSPHATASE NUDJ"/>
    <property type="match status" value="1"/>
</dbReference>
<evidence type="ECO:0000259" key="7">
    <source>
        <dbReference type="PROSITE" id="PS51462"/>
    </source>
</evidence>
<comment type="caution">
    <text evidence="8">The sequence shown here is derived from an EMBL/GenBank/DDBJ whole genome shotgun (WGS) entry which is preliminary data.</text>
</comment>
<evidence type="ECO:0000256" key="2">
    <source>
        <dbReference type="ARBA" id="ARBA00007608"/>
    </source>
</evidence>
<organism evidence="8 9">
    <name type="scientific">Candidatus Seongchinamella marina</name>
    <dbReference type="NCBI Taxonomy" id="2518990"/>
    <lineage>
        <taxon>Bacteria</taxon>
        <taxon>Pseudomonadati</taxon>
        <taxon>Pseudomonadota</taxon>
        <taxon>Gammaproteobacteria</taxon>
        <taxon>Cellvibrionales</taxon>
        <taxon>Halieaceae</taxon>
        <taxon>Seongchinamella</taxon>
    </lineage>
</organism>
<protein>
    <recommendedName>
        <fullName evidence="4 6">Phosphatase NudJ</fullName>
        <ecNumber evidence="6">3.6.1.-</ecNumber>
    </recommendedName>
</protein>
<evidence type="ECO:0000313" key="8">
    <source>
        <dbReference type="EMBL" id="MCX2973240.1"/>
    </source>
</evidence>
<sequence length="148" mass="16853">MAQWPPHVTVATVVFSEGKYLMVEERDKTTKQLVFNQPAGHLDPGESLSEAAVRETLEETGWDVELIGLLGLSLYHAPNDIIYHRTTFLAQPVRRLENYRIDPDISAVHWLSYKEILANSDRMRSPLVVAAIEQYRKGLSSSLELIYE</sequence>
<dbReference type="Gene3D" id="3.90.79.10">
    <property type="entry name" value="Nucleoside Triphosphate Pyrophosphohydrolase"/>
    <property type="match status" value="1"/>
</dbReference>
<dbReference type="EMBL" id="SHNP01000002">
    <property type="protein sequence ID" value="MCX2973240.1"/>
    <property type="molecule type" value="Genomic_DNA"/>
</dbReference>
<dbReference type="RefSeq" id="WP_279252183.1">
    <property type="nucleotide sequence ID" value="NZ_SHNP01000002.1"/>
</dbReference>
<comment type="similarity">
    <text evidence="2 6">Belongs to the Nudix hydrolase family. NudJ subfamily.</text>
</comment>
<dbReference type="InterPro" id="IPR020084">
    <property type="entry name" value="NUDIX_hydrolase_CS"/>
</dbReference>
<name>A0ABT3STD3_9GAMM</name>
<evidence type="ECO:0000256" key="6">
    <source>
        <dbReference type="RuleBase" id="RU364043"/>
    </source>
</evidence>
<dbReference type="Pfam" id="PF00293">
    <property type="entry name" value="NUDIX"/>
    <property type="match status" value="1"/>
</dbReference>
<dbReference type="Proteomes" id="UP001143307">
    <property type="component" value="Unassembled WGS sequence"/>
</dbReference>
<keyword evidence="9" id="KW-1185">Reference proteome</keyword>
<dbReference type="InterPro" id="IPR033713">
    <property type="entry name" value="NudJ"/>
</dbReference>
<dbReference type="GO" id="GO:0016787">
    <property type="term" value="F:hydrolase activity"/>
    <property type="evidence" value="ECO:0007669"/>
    <property type="project" value="UniProtKB-KW"/>
</dbReference>
<dbReference type="PROSITE" id="PS51462">
    <property type="entry name" value="NUDIX"/>
    <property type="match status" value="1"/>
</dbReference>
<dbReference type="SUPFAM" id="SSF55811">
    <property type="entry name" value="Nudix"/>
    <property type="match status" value="1"/>
</dbReference>
<dbReference type="PANTHER" id="PTHR43222">
    <property type="entry name" value="NUDIX HYDROLASE 23"/>
    <property type="match status" value="1"/>
</dbReference>
<feature type="domain" description="Nudix hydrolase" evidence="7">
    <location>
        <begin position="5"/>
        <end position="136"/>
    </location>
</feature>
<comment type="cofactor">
    <cofactor evidence="1 6">
        <name>Mg(2+)</name>
        <dbReference type="ChEBI" id="CHEBI:18420"/>
    </cofactor>
</comment>
<evidence type="ECO:0000256" key="5">
    <source>
        <dbReference type="ARBA" id="ARBA00022801"/>
    </source>
</evidence>
<dbReference type="PROSITE" id="PS00893">
    <property type="entry name" value="NUDIX_BOX"/>
    <property type="match status" value="1"/>
</dbReference>
<evidence type="ECO:0000313" key="9">
    <source>
        <dbReference type="Proteomes" id="UP001143307"/>
    </source>
</evidence>
<proteinExistence type="inferred from homology"/>
<gene>
    <name evidence="6" type="primary">nudJ</name>
    <name evidence="8" type="ORF">EYC87_06525</name>
</gene>
<accession>A0ABT3STD3</accession>
<evidence type="ECO:0000256" key="3">
    <source>
        <dbReference type="ARBA" id="ARBA00011245"/>
    </source>
</evidence>
<dbReference type="InterPro" id="IPR000086">
    <property type="entry name" value="NUDIX_hydrolase_dom"/>
</dbReference>
<dbReference type="InterPro" id="IPR015797">
    <property type="entry name" value="NUDIX_hydrolase-like_dom_sf"/>
</dbReference>
<evidence type="ECO:0000256" key="4">
    <source>
        <dbReference type="ARBA" id="ARBA00015552"/>
    </source>
</evidence>
<dbReference type="EC" id="3.6.1.-" evidence="6"/>
<evidence type="ECO:0000256" key="1">
    <source>
        <dbReference type="ARBA" id="ARBA00001946"/>
    </source>
</evidence>
<keyword evidence="6" id="KW-0460">Magnesium</keyword>
<comment type="subunit">
    <text evidence="3 6">Monomer.</text>
</comment>
<dbReference type="CDD" id="cd03675">
    <property type="entry name" value="NUDIX_Hydrolase"/>
    <property type="match status" value="1"/>
</dbReference>